<dbReference type="InterPro" id="IPR016181">
    <property type="entry name" value="Acyl_CoA_acyltransferase"/>
</dbReference>
<gene>
    <name evidence="4" type="ORF">EFL95_17260</name>
</gene>
<evidence type="ECO:0000313" key="4">
    <source>
        <dbReference type="EMBL" id="RNL77824.1"/>
    </source>
</evidence>
<keyword evidence="2" id="KW-0012">Acyltransferase</keyword>
<accession>A0A3N0DQB4</accession>
<dbReference type="Gene3D" id="3.40.630.30">
    <property type="match status" value="1"/>
</dbReference>
<protein>
    <submittedName>
        <fullName evidence="4">GNAT family N-acetyltransferase</fullName>
    </submittedName>
</protein>
<evidence type="ECO:0000256" key="1">
    <source>
        <dbReference type="ARBA" id="ARBA00022679"/>
    </source>
</evidence>
<proteinExistence type="predicted"/>
<feature type="domain" description="N-acetyltransferase" evidence="3">
    <location>
        <begin position="1"/>
        <end position="128"/>
    </location>
</feature>
<evidence type="ECO:0000256" key="2">
    <source>
        <dbReference type="ARBA" id="ARBA00023315"/>
    </source>
</evidence>
<dbReference type="PANTHER" id="PTHR43877">
    <property type="entry name" value="AMINOALKYLPHOSPHONATE N-ACETYLTRANSFERASE-RELATED-RELATED"/>
    <property type="match status" value="1"/>
</dbReference>
<dbReference type="InterPro" id="IPR000182">
    <property type="entry name" value="GNAT_dom"/>
</dbReference>
<name>A0A3N0DQB4_9ACTN</name>
<dbReference type="PANTHER" id="PTHR43877:SF5">
    <property type="entry name" value="BLL8307 PROTEIN"/>
    <property type="match status" value="1"/>
</dbReference>
<dbReference type="Pfam" id="PF00583">
    <property type="entry name" value="Acetyltransf_1"/>
    <property type="match status" value="1"/>
</dbReference>
<dbReference type="OrthoDB" id="9803233at2"/>
<dbReference type="CDD" id="cd04301">
    <property type="entry name" value="NAT_SF"/>
    <property type="match status" value="1"/>
</dbReference>
<dbReference type="PROSITE" id="PS51186">
    <property type="entry name" value="GNAT"/>
    <property type="match status" value="1"/>
</dbReference>
<evidence type="ECO:0000259" key="3">
    <source>
        <dbReference type="PROSITE" id="PS51186"/>
    </source>
</evidence>
<sequence length="128" mass="13882">MHATSPSESVHALDVSALKVPGLTFWTARRDGVLLGCGAMKEHDPEHGELKSMRTTAAARGTGVGRAMLLHLIDTGRTRGYARLSLETGTQDYFLPARTLYAAHGFIACGPFADYTEDPHSAYFTMLL</sequence>
<dbReference type="AlphaFoldDB" id="A0A3N0DQB4"/>
<keyword evidence="5" id="KW-1185">Reference proteome</keyword>
<dbReference type="Proteomes" id="UP000277094">
    <property type="component" value="Unassembled WGS sequence"/>
</dbReference>
<evidence type="ECO:0000313" key="5">
    <source>
        <dbReference type="Proteomes" id="UP000277094"/>
    </source>
</evidence>
<dbReference type="SUPFAM" id="SSF55729">
    <property type="entry name" value="Acyl-CoA N-acyltransferases (Nat)"/>
    <property type="match status" value="1"/>
</dbReference>
<keyword evidence="1 4" id="KW-0808">Transferase</keyword>
<dbReference type="GO" id="GO:0016747">
    <property type="term" value="F:acyltransferase activity, transferring groups other than amino-acyl groups"/>
    <property type="evidence" value="ECO:0007669"/>
    <property type="project" value="InterPro"/>
</dbReference>
<organism evidence="4 5">
    <name type="scientific">Nocardioides marmorisolisilvae</name>
    <dbReference type="NCBI Taxonomy" id="1542737"/>
    <lineage>
        <taxon>Bacteria</taxon>
        <taxon>Bacillati</taxon>
        <taxon>Actinomycetota</taxon>
        <taxon>Actinomycetes</taxon>
        <taxon>Propionibacteriales</taxon>
        <taxon>Nocardioidaceae</taxon>
        <taxon>Nocardioides</taxon>
    </lineage>
</organism>
<comment type="caution">
    <text evidence="4">The sequence shown here is derived from an EMBL/GenBank/DDBJ whole genome shotgun (WGS) entry which is preliminary data.</text>
</comment>
<reference evidence="4 5" key="1">
    <citation type="submission" date="2018-11" db="EMBL/GenBank/DDBJ databases">
        <authorList>
            <person name="Li F."/>
        </authorList>
    </citation>
    <scope>NUCLEOTIDE SEQUENCE [LARGE SCALE GENOMIC DNA]</scope>
    <source>
        <strain evidence="4 5">KIS18-7</strain>
    </source>
</reference>
<dbReference type="EMBL" id="RJSG01000003">
    <property type="protein sequence ID" value="RNL77824.1"/>
    <property type="molecule type" value="Genomic_DNA"/>
</dbReference>
<dbReference type="InterPro" id="IPR050832">
    <property type="entry name" value="Bact_Acetyltransf"/>
</dbReference>